<accession>A0A7J6VZS8</accession>
<comment type="subcellular location">
    <subcellularLocation>
        <location evidence="1">Nucleus</location>
        <location evidence="1">Nucleolus</location>
    </subcellularLocation>
</comment>
<evidence type="ECO:0000313" key="8">
    <source>
        <dbReference type="Proteomes" id="UP000554482"/>
    </source>
</evidence>
<dbReference type="GO" id="GO:0003677">
    <property type="term" value="F:DNA binding"/>
    <property type="evidence" value="ECO:0007669"/>
    <property type="project" value="InterPro"/>
</dbReference>
<feature type="region of interest" description="Disordered" evidence="6">
    <location>
        <begin position="33"/>
        <end position="53"/>
    </location>
</feature>
<gene>
    <name evidence="7" type="ORF">FRX31_020062</name>
</gene>
<dbReference type="PANTHER" id="PTHR14440">
    <property type="entry name" value="DNA-DIRECTED RNA POLYMERASE I SUBUNIT RPA49"/>
    <property type="match status" value="1"/>
</dbReference>
<dbReference type="GO" id="GO:0005730">
    <property type="term" value="C:nucleolus"/>
    <property type="evidence" value="ECO:0007669"/>
    <property type="project" value="UniProtKB-SubCell"/>
</dbReference>
<dbReference type="Pfam" id="PF06870">
    <property type="entry name" value="RNA_pol_I_A49"/>
    <property type="match status" value="1"/>
</dbReference>
<evidence type="ECO:0000256" key="1">
    <source>
        <dbReference type="ARBA" id="ARBA00004604"/>
    </source>
</evidence>
<keyword evidence="5" id="KW-0539">Nucleus</keyword>
<keyword evidence="8" id="KW-1185">Reference proteome</keyword>
<organism evidence="7 8">
    <name type="scientific">Thalictrum thalictroides</name>
    <name type="common">Rue-anemone</name>
    <name type="synonym">Anemone thalictroides</name>
    <dbReference type="NCBI Taxonomy" id="46969"/>
    <lineage>
        <taxon>Eukaryota</taxon>
        <taxon>Viridiplantae</taxon>
        <taxon>Streptophyta</taxon>
        <taxon>Embryophyta</taxon>
        <taxon>Tracheophyta</taxon>
        <taxon>Spermatophyta</taxon>
        <taxon>Magnoliopsida</taxon>
        <taxon>Ranunculales</taxon>
        <taxon>Ranunculaceae</taxon>
        <taxon>Thalictroideae</taxon>
        <taxon>Thalictrum</taxon>
    </lineage>
</organism>
<protein>
    <submittedName>
        <fullName evidence="7">Dna-directed rna polymerase i subunit rpa49</fullName>
    </submittedName>
</protein>
<keyword evidence="3 7" id="KW-0240">DNA-directed RNA polymerase</keyword>
<name>A0A7J6VZS8_THATH</name>
<dbReference type="OrthoDB" id="532500at2759"/>
<dbReference type="AlphaFoldDB" id="A0A7J6VZS8"/>
<sequence>MEEVIVEEVNAKVEVVGKKEDKFAPIVCYYSSGFNPQRKRENSEEEEDDDGVEVKTIRTETRVEVVVTPKDYKLDFVGESHSGEPAASQVCCYSLAIFDKESQTLKIVPVAANKILRLEPKVRTPSICDKEPLKELKEEDQTPAKKAYAIDRTITAYGTKTAYRNAIRLQILHRAEDAETQKAIDEKTQNVKLNKKALATASGAPTRNIPPHDSSADTPEKAYPIDRIILPGEWDSLLDILELVQSQADIKPDTYPSFVCNRIHKLQEIQDEEERKKLACIFSYITHLIKFRDLRSVDRNSSLRNHWIPTILNTKFLSMFADSEKYNPSPDKINLLISYVLVLTLIADGYQTDMGDIARDLKMSIVDLREHYFNLGCKFKKEQKMIILTLPTPLEFPKLRMKKGPKRKR</sequence>
<dbReference type="GO" id="GO:0000428">
    <property type="term" value="C:DNA-directed RNA polymerase complex"/>
    <property type="evidence" value="ECO:0007669"/>
    <property type="project" value="UniProtKB-KW"/>
</dbReference>
<evidence type="ECO:0000256" key="3">
    <source>
        <dbReference type="ARBA" id="ARBA00022478"/>
    </source>
</evidence>
<evidence type="ECO:0000256" key="4">
    <source>
        <dbReference type="ARBA" id="ARBA00023163"/>
    </source>
</evidence>
<keyword evidence="4" id="KW-0804">Transcription</keyword>
<feature type="region of interest" description="Disordered" evidence="6">
    <location>
        <begin position="199"/>
        <end position="218"/>
    </location>
</feature>
<reference evidence="7 8" key="1">
    <citation type="submission" date="2020-06" db="EMBL/GenBank/DDBJ databases">
        <title>Transcriptomic and genomic resources for Thalictrum thalictroides and T. hernandezii: Facilitating candidate gene discovery in an emerging model plant lineage.</title>
        <authorList>
            <person name="Arias T."/>
            <person name="Riano-Pachon D.M."/>
            <person name="Di Stilio V.S."/>
        </authorList>
    </citation>
    <scope>NUCLEOTIDE SEQUENCE [LARGE SCALE GENOMIC DNA]</scope>
    <source>
        <strain evidence="8">cv. WT478/WT964</strain>
        <tissue evidence="7">Leaves</tissue>
    </source>
</reference>
<evidence type="ECO:0000256" key="2">
    <source>
        <dbReference type="ARBA" id="ARBA00009430"/>
    </source>
</evidence>
<dbReference type="GO" id="GO:0006351">
    <property type="term" value="P:DNA-templated transcription"/>
    <property type="evidence" value="ECO:0007669"/>
    <property type="project" value="InterPro"/>
</dbReference>
<dbReference type="InterPro" id="IPR009668">
    <property type="entry name" value="RNA_pol-assoc_fac_A49-like"/>
</dbReference>
<comment type="caution">
    <text evidence="7">The sequence shown here is derived from an EMBL/GenBank/DDBJ whole genome shotgun (WGS) entry which is preliminary data.</text>
</comment>
<proteinExistence type="inferred from homology"/>
<dbReference type="Proteomes" id="UP000554482">
    <property type="component" value="Unassembled WGS sequence"/>
</dbReference>
<dbReference type="EMBL" id="JABWDY010024307">
    <property type="protein sequence ID" value="KAF5190353.1"/>
    <property type="molecule type" value="Genomic_DNA"/>
</dbReference>
<comment type="similarity">
    <text evidence="2">Belongs to the eukaryotic RPA49/POLR1E RNA polymerase subunit family.</text>
</comment>
<evidence type="ECO:0000256" key="5">
    <source>
        <dbReference type="ARBA" id="ARBA00023242"/>
    </source>
</evidence>
<evidence type="ECO:0000256" key="6">
    <source>
        <dbReference type="SAM" id="MobiDB-lite"/>
    </source>
</evidence>
<evidence type="ECO:0000313" key="7">
    <source>
        <dbReference type="EMBL" id="KAF5190353.1"/>
    </source>
</evidence>